<organism evidence="3 4">
    <name type="scientific">Anaeramoeba ignava</name>
    <name type="common">Anaerobic marine amoeba</name>
    <dbReference type="NCBI Taxonomy" id="1746090"/>
    <lineage>
        <taxon>Eukaryota</taxon>
        <taxon>Metamonada</taxon>
        <taxon>Anaeramoebidae</taxon>
        <taxon>Anaeramoeba</taxon>
    </lineage>
</organism>
<gene>
    <name evidence="3" type="ORF">M0811_10212</name>
</gene>
<dbReference type="AlphaFoldDB" id="A0A9Q0LGS6"/>
<accession>A0A9Q0LGS6</accession>
<evidence type="ECO:0000313" key="3">
    <source>
        <dbReference type="EMBL" id="KAJ5071580.1"/>
    </source>
</evidence>
<dbReference type="EMBL" id="JAPDFW010000087">
    <property type="protein sequence ID" value="KAJ5071580.1"/>
    <property type="molecule type" value="Genomic_DNA"/>
</dbReference>
<evidence type="ECO:0000313" key="4">
    <source>
        <dbReference type="Proteomes" id="UP001149090"/>
    </source>
</evidence>
<feature type="compositionally biased region" description="Polar residues" evidence="2">
    <location>
        <begin position="478"/>
        <end position="488"/>
    </location>
</feature>
<keyword evidence="1" id="KW-0175">Coiled coil</keyword>
<dbReference type="SUPFAM" id="SSF50978">
    <property type="entry name" value="WD40 repeat-like"/>
    <property type="match status" value="1"/>
</dbReference>
<sequence length="942" mass="109686">MSKKDFSSKNPFKIPPTPPNTMNTDFTHQLLFNKPLGIQNLLSPKSTETDKKVFGFSKGLNQINQITQPEVILTPSLGAIPLKSQPLNTSKECTFGTRIAANNTFVCYLVNQNTIFSIAKNFPKEKHKIYSTETAIIQDFKFDSQNKNFLAILDRNSLFILFMLQVDFDGNFNFSKILTISCESDNRISKNYFRKVIWMQRNSQIVGLIDKQESIYILNIENIRKEISSSNSPLKSSPSLFVEISALKSVRKFQLNSHEKITDMIFIQNDEEILVSTKTGFLDVYKYEKDYPHNTSSLVSQIDFLIPLESQQTFQELVLVGNYLESKIYLYNILLKKITQTLTIQATIFQQNMQFKQHKNPEYFSSPKSFLVTTTAGTPFVCLVVKPSRRIFVFHLNHQSQKFDTFQEYSCDPPISQCLLSTDDQNSHILYRISPQILDWFVIPVATLPDANLDFQENSLFFNDKNFKPNFPSLFQFSKESTSNNQGDSGIPSKFAKPPESKNVDDNIKNEPSKVMPIFQQNQKNQINENQNLNLNQNQNQNQNQINENLNNQNLINQNQNLNQNLNQNQNINQNDQIFQNIEKNIISKLQNLTPNQNIFSSPQENTQNITQSTLQYFAECLDKNYTQICMKFQQAIFQKIATITNNYINSEQFISSINKYMITQLLHEKDFYNLVYSKLIAKIFDDQETSNQIFTQFENEIHSKLLESMKIILMTMETKIKQQFLGKIQEINGKQKEQIQEMKTKIESSLDFFIQESLQFQKNQFQNIISQTEKFLNQNSQKNQKFNQGFPNKNQDLQLSTSEELKMLLISKNNYFYVFTYCITKTPYLLVELCKLIKPKQKIISKFVENSLRPLFLFRLSETLTNQKQFLFIYQWLKILIPNINPDFSVFGTKQNAIQSLSFLNSQLKKLQQEFSSSKITQKIMFLLNSINLKMNEIFKL</sequence>
<feature type="region of interest" description="Disordered" evidence="2">
    <location>
        <begin position="1"/>
        <end position="21"/>
    </location>
</feature>
<evidence type="ECO:0000256" key="2">
    <source>
        <dbReference type="SAM" id="MobiDB-lite"/>
    </source>
</evidence>
<feature type="region of interest" description="Disordered" evidence="2">
    <location>
        <begin position="478"/>
        <end position="510"/>
    </location>
</feature>
<dbReference type="Proteomes" id="UP001149090">
    <property type="component" value="Unassembled WGS sequence"/>
</dbReference>
<feature type="coiled-coil region" evidence="1">
    <location>
        <begin position="528"/>
        <end position="575"/>
    </location>
</feature>
<evidence type="ECO:0000256" key="1">
    <source>
        <dbReference type="SAM" id="Coils"/>
    </source>
</evidence>
<dbReference type="InterPro" id="IPR036322">
    <property type="entry name" value="WD40_repeat_dom_sf"/>
</dbReference>
<feature type="compositionally biased region" description="Basic and acidic residues" evidence="2">
    <location>
        <begin position="497"/>
        <end position="510"/>
    </location>
</feature>
<reference evidence="3" key="1">
    <citation type="submission" date="2022-10" db="EMBL/GenBank/DDBJ databases">
        <title>Novel sulphate-reducing endosymbionts in the free-living metamonad Anaeramoeba.</title>
        <authorList>
            <person name="Jerlstrom-Hultqvist J."/>
            <person name="Cepicka I."/>
            <person name="Gallot-Lavallee L."/>
            <person name="Salas-Leiva D."/>
            <person name="Curtis B.A."/>
            <person name="Zahonova K."/>
            <person name="Pipaliya S."/>
            <person name="Dacks J."/>
            <person name="Roger A.J."/>
        </authorList>
    </citation>
    <scope>NUCLEOTIDE SEQUENCE</scope>
    <source>
        <strain evidence="3">BMAN</strain>
    </source>
</reference>
<comment type="caution">
    <text evidence="3">The sequence shown here is derived from an EMBL/GenBank/DDBJ whole genome shotgun (WGS) entry which is preliminary data.</text>
</comment>
<proteinExistence type="predicted"/>
<keyword evidence="4" id="KW-1185">Reference proteome</keyword>
<protein>
    <submittedName>
        <fullName evidence="3">Uncharacterized protein</fullName>
    </submittedName>
</protein>
<name>A0A9Q0LGS6_ANAIG</name>